<evidence type="ECO:0000256" key="2">
    <source>
        <dbReference type="ARBA" id="ARBA00005419"/>
    </source>
</evidence>
<feature type="compositionally biased region" description="Pro residues" evidence="6">
    <location>
        <begin position="275"/>
        <end position="285"/>
    </location>
</feature>
<gene>
    <name evidence="5" type="primary">apaH</name>
    <name evidence="8" type="ordered locus">Smal_0666</name>
</gene>
<dbReference type="eggNOG" id="COG0639">
    <property type="taxonomic scope" value="Bacteria"/>
</dbReference>
<dbReference type="STRING" id="391008.Smal_0666"/>
<dbReference type="InterPro" id="IPR029052">
    <property type="entry name" value="Metallo-depent_PP-like"/>
</dbReference>
<dbReference type="RefSeq" id="WP_012510100.1">
    <property type="nucleotide sequence ID" value="NC_011071.1"/>
</dbReference>
<comment type="function">
    <text evidence="1 5">Hydrolyzes diadenosine 5',5'''-P1,P4-tetraphosphate to yield ADP.</text>
</comment>
<evidence type="ECO:0000259" key="7">
    <source>
        <dbReference type="Pfam" id="PF00149"/>
    </source>
</evidence>
<feature type="compositionally biased region" description="Gly residues" evidence="6">
    <location>
        <begin position="327"/>
        <end position="337"/>
    </location>
</feature>
<dbReference type="NCBIfam" id="TIGR00668">
    <property type="entry name" value="apaH"/>
    <property type="match status" value="1"/>
</dbReference>
<reference evidence="8 9" key="1">
    <citation type="submission" date="2008-06" db="EMBL/GenBank/DDBJ databases">
        <title>Complete sequence of Stenotrophomonas maltophilia R551-3.</title>
        <authorList>
            <consortium name="US DOE Joint Genome Institute"/>
            <person name="Lucas S."/>
            <person name="Copeland A."/>
            <person name="Lapidus A."/>
            <person name="Glavina del Rio T."/>
            <person name="Dalin E."/>
            <person name="Tice H."/>
            <person name="Pitluck S."/>
            <person name="Chain P."/>
            <person name="Malfatti S."/>
            <person name="Shin M."/>
            <person name="Vergez L."/>
            <person name="Lang D."/>
            <person name="Schmutz J."/>
            <person name="Larimer F."/>
            <person name="Land M."/>
            <person name="Hauser L."/>
            <person name="Kyrpides N."/>
            <person name="Mikhailova N."/>
            <person name="Taghavi S."/>
            <person name="Monchy S."/>
            <person name="Newman L."/>
            <person name="Vangronsveld J."/>
            <person name="van der Lelie D."/>
            <person name="Richardson P."/>
        </authorList>
    </citation>
    <scope>NUCLEOTIDE SEQUENCE [LARGE SCALE GENOMIC DNA]</scope>
    <source>
        <strain evidence="8 9">R551-3</strain>
    </source>
</reference>
<dbReference type="EC" id="3.6.1.41" evidence="5"/>
<dbReference type="SUPFAM" id="SSF56300">
    <property type="entry name" value="Metallo-dependent phosphatases"/>
    <property type="match status" value="1"/>
</dbReference>
<comment type="similarity">
    <text evidence="2 5">Belongs to the Ap4A hydrolase family.</text>
</comment>
<accession>B4SK39</accession>
<protein>
    <recommendedName>
        <fullName evidence="5">Bis(5'-nucleosyl)-tetraphosphatase, symmetrical</fullName>
        <ecNumber evidence="5">3.6.1.41</ecNumber>
    </recommendedName>
    <alternativeName>
        <fullName evidence="5">Ap4A hydrolase</fullName>
    </alternativeName>
    <alternativeName>
        <fullName evidence="5">Diadenosine 5',5'''-P1,P4-tetraphosphate pyrophosphohydrolase</fullName>
    </alternativeName>
    <alternativeName>
        <fullName evidence="5">Diadenosine tetraphosphatase</fullName>
    </alternativeName>
</protein>
<dbReference type="Gene3D" id="3.60.21.10">
    <property type="match status" value="1"/>
</dbReference>
<feature type="domain" description="Calcineurin-like phosphoesterase" evidence="7">
    <location>
        <begin position="1"/>
        <end position="151"/>
    </location>
</feature>
<dbReference type="NCBIfam" id="NF001204">
    <property type="entry name" value="PRK00166.1"/>
    <property type="match status" value="1"/>
</dbReference>
<proteinExistence type="inferred from homology"/>
<sequence length="344" mass="37800" precursor="true">MSVWAIGDLQGCYDVTQRLLEKIRFDPAQDTLWFCGDLVNRGGQSLETLRLVHSLREHSVVVLGNHDLSLLAVGARTEEEQRKVNPDLLRIVQAEDRDELLDWLRLQKLVHVDRELGWMMVHAGLAPKWTTQMAERHAAEVEVQLHGAGYRKLFRNMYGDKPSWAPNLSGYDRSRAIINVLTRMRYCTPRGRIGIEDKGTPGTQEQGLYPWFEVPGRVERDLKVVCGHWSALGLTITQGVHAIDTGAVWGGKLTAIQLDTDELRVVQVPGRDVPAPVPNARPPARPAHERPAAAAPGKEQGKEHGGGTTPAANPGNRGPRRRRRRGGAGGNGGGGNNNGAPPQA</sequence>
<evidence type="ECO:0000313" key="9">
    <source>
        <dbReference type="Proteomes" id="UP000001867"/>
    </source>
</evidence>
<evidence type="ECO:0000313" key="8">
    <source>
        <dbReference type="EMBL" id="ACF50371.1"/>
    </source>
</evidence>
<evidence type="ECO:0000256" key="3">
    <source>
        <dbReference type="ARBA" id="ARBA00022801"/>
    </source>
</evidence>
<evidence type="ECO:0000256" key="1">
    <source>
        <dbReference type="ARBA" id="ARBA00003413"/>
    </source>
</evidence>
<dbReference type="InterPro" id="IPR004617">
    <property type="entry name" value="ApaH"/>
</dbReference>
<keyword evidence="3 5" id="KW-0378">Hydrolase</keyword>
<dbReference type="InterPro" id="IPR004843">
    <property type="entry name" value="Calcineurin-like_PHP"/>
</dbReference>
<dbReference type="GO" id="GO:0008803">
    <property type="term" value="F:bis(5'-nucleosyl)-tetraphosphatase (symmetrical) activity"/>
    <property type="evidence" value="ECO:0007669"/>
    <property type="project" value="UniProtKB-UniRule"/>
</dbReference>
<feature type="region of interest" description="Disordered" evidence="6">
    <location>
        <begin position="269"/>
        <end position="344"/>
    </location>
</feature>
<comment type="catalytic activity">
    <reaction evidence="4 5">
        <text>P(1),P(4)-bis(5'-adenosyl) tetraphosphate + H2O = 2 ADP + 2 H(+)</text>
        <dbReference type="Rhea" id="RHEA:24252"/>
        <dbReference type="ChEBI" id="CHEBI:15377"/>
        <dbReference type="ChEBI" id="CHEBI:15378"/>
        <dbReference type="ChEBI" id="CHEBI:58141"/>
        <dbReference type="ChEBI" id="CHEBI:456216"/>
        <dbReference type="EC" id="3.6.1.41"/>
    </reaction>
</comment>
<dbReference type="OrthoDB" id="9807890at2"/>
<evidence type="ECO:0000256" key="6">
    <source>
        <dbReference type="SAM" id="MobiDB-lite"/>
    </source>
</evidence>
<dbReference type="KEGG" id="smt:Smal_0666"/>
<dbReference type="HAMAP" id="MF_00199">
    <property type="entry name" value="ApaH"/>
    <property type="match status" value="1"/>
</dbReference>
<organism evidence="8 9">
    <name type="scientific">Stenotrophomonas maltophilia (strain R551-3)</name>
    <dbReference type="NCBI Taxonomy" id="391008"/>
    <lineage>
        <taxon>Bacteria</taxon>
        <taxon>Pseudomonadati</taxon>
        <taxon>Pseudomonadota</taxon>
        <taxon>Gammaproteobacteria</taxon>
        <taxon>Lysobacterales</taxon>
        <taxon>Lysobacteraceae</taxon>
        <taxon>Stenotrophomonas</taxon>
        <taxon>Stenotrophomonas maltophilia group</taxon>
    </lineage>
</organism>
<dbReference type="PANTHER" id="PTHR40942:SF4">
    <property type="entry name" value="CYTOCHROME C5"/>
    <property type="match status" value="1"/>
</dbReference>
<evidence type="ECO:0000256" key="4">
    <source>
        <dbReference type="ARBA" id="ARBA00049417"/>
    </source>
</evidence>
<dbReference type="AlphaFoldDB" id="B4SK39"/>
<dbReference type="CDD" id="cd07422">
    <property type="entry name" value="MPP_ApaH"/>
    <property type="match status" value="1"/>
</dbReference>
<dbReference type="HOGENOM" id="CLU_056184_0_0_6"/>
<name>B4SK39_STRM5</name>
<evidence type="ECO:0000256" key="5">
    <source>
        <dbReference type="HAMAP-Rule" id="MF_00199"/>
    </source>
</evidence>
<dbReference type="PANTHER" id="PTHR40942">
    <property type="match status" value="1"/>
</dbReference>
<dbReference type="EMBL" id="CP001111">
    <property type="protein sequence ID" value="ACF50371.1"/>
    <property type="molecule type" value="Genomic_DNA"/>
</dbReference>
<dbReference type="Proteomes" id="UP000001867">
    <property type="component" value="Chromosome"/>
</dbReference>
<dbReference type="Pfam" id="PF00149">
    <property type="entry name" value="Metallophos"/>
    <property type="match status" value="1"/>
</dbReference>